<comment type="caution">
    <text evidence="2">The sequence shown here is derived from an EMBL/GenBank/DDBJ whole genome shotgun (WGS) entry which is preliminary data.</text>
</comment>
<protein>
    <submittedName>
        <fullName evidence="2">Uncharacterized protein</fullName>
    </submittedName>
</protein>
<evidence type="ECO:0000313" key="2">
    <source>
        <dbReference type="EMBL" id="KAF5660953.1"/>
    </source>
</evidence>
<name>A0A8H5T158_FUSCI</name>
<sequence>MAIQNEQSLKRKSGEALVDGAASVPRRVPKRPKIIRRPRPATPSEDDEDMAALKLLLDAPDSPIGVPKQQPLNRASGTSGTTSFQKHKSLTCAGCGSGSHRLNLCMEASPSDGLMKGYPWGNTLEHSLANCPKPKIDPDMDLEMIQMRANMPSFQPTPTWVRAVRAAVAKGHKPLKDFPWTAKFTMKLQKATVPLQHDLDLVGINSRVGLPIDPDTRDWETVQRKFS</sequence>
<evidence type="ECO:0000256" key="1">
    <source>
        <dbReference type="SAM" id="MobiDB-lite"/>
    </source>
</evidence>
<gene>
    <name evidence="2" type="ORF">FCIRC_11996</name>
</gene>
<reference evidence="2 3" key="2">
    <citation type="submission" date="2020-05" db="EMBL/GenBank/DDBJ databases">
        <title>Identification and distribution of gene clusters putatively required for synthesis of sphingolipid metabolism inhibitors in phylogenetically diverse species of the filamentous fungus Fusarium.</title>
        <authorList>
            <person name="Kim H.-S."/>
            <person name="Busman M."/>
            <person name="Brown D.W."/>
            <person name="Divon H."/>
            <person name="Uhlig S."/>
            <person name="Proctor R.H."/>
        </authorList>
    </citation>
    <scope>NUCLEOTIDE SEQUENCE [LARGE SCALE GENOMIC DNA]</scope>
    <source>
        <strain evidence="2 3">NRRL 25331</strain>
    </source>
</reference>
<proteinExistence type="predicted"/>
<dbReference type="EMBL" id="JAAQPE010000498">
    <property type="protein sequence ID" value="KAF5660953.1"/>
    <property type="molecule type" value="Genomic_DNA"/>
</dbReference>
<dbReference type="AlphaFoldDB" id="A0A8H5T158"/>
<organism evidence="2 3">
    <name type="scientific">Fusarium circinatum</name>
    <name type="common">Pitch canker fungus</name>
    <name type="synonym">Gibberella circinata</name>
    <dbReference type="NCBI Taxonomy" id="48490"/>
    <lineage>
        <taxon>Eukaryota</taxon>
        <taxon>Fungi</taxon>
        <taxon>Dikarya</taxon>
        <taxon>Ascomycota</taxon>
        <taxon>Pezizomycotina</taxon>
        <taxon>Sordariomycetes</taxon>
        <taxon>Hypocreomycetidae</taxon>
        <taxon>Hypocreales</taxon>
        <taxon>Nectriaceae</taxon>
        <taxon>Fusarium</taxon>
        <taxon>Fusarium fujikuroi species complex</taxon>
    </lineage>
</organism>
<keyword evidence="3" id="KW-1185">Reference proteome</keyword>
<feature type="compositionally biased region" description="Polar residues" evidence="1">
    <location>
        <begin position="70"/>
        <end position="84"/>
    </location>
</feature>
<accession>A0A8H5T158</accession>
<dbReference type="Proteomes" id="UP000572754">
    <property type="component" value="Unassembled WGS sequence"/>
</dbReference>
<feature type="compositionally biased region" description="Basic residues" evidence="1">
    <location>
        <begin position="27"/>
        <end position="39"/>
    </location>
</feature>
<feature type="region of interest" description="Disordered" evidence="1">
    <location>
        <begin position="1"/>
        <end position="84"/>
    </location>
</feature>
<reference evidence="3" key="1">
    <citation type="journal article" date="2020" name="BMC Genomics">
        <title>Correction to: Identification and distribution of gene clusters required for synthesis of sphingolipid metabolism inhibitors in diverse species of the filamentous fungus Fusarium.</title>
        <authorList>
            <person name="Kim H.S."/>
            <person name="Lohmar J.M."/>
            <person name="Busman M."/>
            <person name="Brown D.W."/>
            <person name="Naumann T.A."/>
            <person name="Divon H.H."/>
            <person name="Lysoe E."/>
            <person name="Uhlig S."/>
            <person name="Proctor R.H."/>
        </authorList>
    </citation>
    <scope>NUCLEOTIDE SEQUENCE [LARGE SCALE GENOMIC DNA]</scope>
    <source>
        <strain evidence="3">NRRL 25331</strain>
    </source>
</reference>
<evidence type="ECO:0000313" key="3">
    <source>
        <dbReference type="Proteomes" id="UP000572754"/>
    </source>
</evidence>